<accession>A0ABN9X6L0</accession>
<dbReference type="Proteomes" id="UP001189429">
    <property type="component" value="Unassembled WGS sequence"/>
</dbReference>
<feature type="compositionally biased region" description="Basic and acidic residues" evidence="1">
    <location>
        <begin position="8"/>
        <end position="25"/>
    </location>
</feature>
<feature type="region of interest" description="Disordered" evidence="1">
    <location>
        <begin position="101"/>
        <end position="162"/>
    </location>
</feature>
<sequence>MPDLSTVDARRSGEGERRPSPERRAGAKVLRTAPSGGVSFASLPPSRPRMRRLLYEHLRHHGVRAPARPRRPSRVPLRRTCALRFASLRCASLRLLPVPPALLPGPRPLVQSSERPGAKHMPPAEGSRGPGPRGAKGSRRRTSWGVGSQRAPLQFHPPSPGHSTAGRAPVLWFVPLPLCPVHSCLRSFRSVRDDAPGSSVQSYPRIGFASGGVKKEVCVWPVLVHSSTWKSHVLDISSRHRPSSQIALCAIPRDVGLAWRSWRRALGLLPLKVSRPWRQRTWRGRSCPDPWRDRCAECGAVNDGLPALVMPARATSCSPQSPAGAGSGSSRTEASRRTPRKLEPAGVVHWGAVRPAVPRAQPRQSTAATLGCSGRGAAPKHGGQLGWLQSEATAVADEARFEAFLEARPHCEERLRRLLRQPLRPTSAEGRPGSAGLPREDKCQELARALQAARRGLGAGSCLVALGERRLERLQALGPAGGPDQQPATPLA</sequence>
<dbReference type="EMBL" id="CAUYUJ010019975">
    <property type="protein sequence ID" value="CAK0894986.1"/>
    <property type="molecule type" value="Genomic_DNA"/>
</dbReference>
<name>A0ABN9X6L0_9DINO</name>
<feature type="compositionally biased region" description="Low complexity" evidence="1">
    <location>
        <begin position="316"/>
        <end position="330"/>
    </location>
</feature>
<feature type="region of interest" description="Disordered" evidence="1">
    <location>
        <begin position="314"/>
        <end position="341"/>
    </location>
</feature>
<feature type="region of interest" description="Disordered" evidence="1">
    <location>
        <begin position="1"/>
        <end position="27"/>
    </location>
</feature>
<feature type="region of interest" description="Disordered" evidence="1">
    <location>
        <begin position="358"/>
        <end position="383"/>
    </location>
</feature>
<reference evidence="2" key="1">
    <citation type="submission" date="2023-10" db="EMBL/GenBank/DDBJ databases">
        <authorList>
            <person name="Chen Y."/>
            <person name="Shah S."/>
            <person name="Dougan E. K."/>
            <person name="Thang M."/>
            <person name="Chan C."/>
        </authorList>
    </citation>
    <scope>NUCLEOTIDE SEQUENCE [LARGE SCALE GENOMIC DNA]</scope>
</reference>
<organism evidence="2 3">
    <name type="scientific">Prorocentrum cordatum</name>
    <dbReference type="NCBI Taxonomy" id="2364126"/>
    <lineage>
        <taxon>Eukaryota</taxon>
        <taxon>Sar</taxon>
        <taxon>Alveolata</taxon>
        <taxon>Dinophyceae</taxon>
        <taxon>Prorocentrales</taxon>
        <taxon>Prorocentraceae</taxon>
        <taxon>Prorocentrum</taxon>
    </lineage>
</organism>
<evidence type="ECO:0000313" key="3">
    <source>
        <dbReference type="Proteomes" id="UP001189429"/>
    </source>
</evidence>
<protein>
    <submittedName>
        <fullName evidence="2">Uncharacterized protein</fullName>
    </submittedName>
</protein>
<gene>
    <name evidence="2" type="ORF">PCOR1329_LOCUS73875</name>
</gene>
<comment type="caution">
    <text evidence="2">The sequence shown here is derived from an EMBL/GenBank/DDBJ whole genome shotgun (WGS) entry which is preliminary data.</text>
</comment>
<evidence type="ECO:0000256" key="1">
    <source>
        <dbReference type="SAM" id="MobiDB-lite"/>
    </source>
</evidence>
<evidence type="ECO:0000313" key="2">
    <source>
        <dbReference type="EMBL" id="CAK0894986.1"/>
    </source>
</evidence>
<keyword evidence="3" id="KW-1185">Reference proteome</keyword>
<proteinExistence type="predicted"/>